<dbReference type="PANTHER" id="PTHR47273:SF4">
    <property type="entry name" value="EXPRESSED PROTEIN"/>
    <property type="match status" value="1"/>
</dbReference>
<feature type="compositionally biased region" description="Polar residues" evidence="1">
    <location>
        <begin position="229"/>
        <end position="239"/>
    </location>
</feature>
<sequence>MSWFLIAFLFLRFAFRISEATHDKKLPSTAIVGMVYCDTCFMQAFSKASHFIPGASVAVECKDGSAKLSFRKEAKTDEHGEFKVYLPFSIGKHVRRIKGCSVKLISSSEPNCALASAVTSSSLHFKMRKNGDHVFSAGVFTFRPRQQPNLCDEKPSSEFGSEKRFKFPPPSYDPTFPPPLQDPATPDLPPVTNVVPSVPLLPQLPPLPQLPALPPLPGLPNLPPVFGTPSKNNPGNGSSKPVPPLDRPERFLPPNLAANPFQPDPVLPRNPLQPSQEQAVVLLPRIPGLLLTPMPSYPTPFPQSPFQPSFGFPGIPPGPSRPRKATP</sequence>
<protein>
    <submittedName>
        <fullName evidence="4">Proline-rich protein 4-like</fullName>
    </submittedName>
</protein>
<keyword evidence="2" id="KW-0732">Signal</keyword>
<accession>A0A8B8QUG5</accession>
<reference evidence="4" key="1">
    <citation type="submission" date="2025-08" db="UniProtKB">
        <authorList>
            <consortium name="RefSeq"/>
        </authorList>
    </citation>
    <scope>IDENTIFICATION</scope>
    <source>
        <tissue evidence="4">Leaf</tissue>
    </source>
</reference>
<dbReference type="RefSeq" id="XP_030550841.2">
    <property type="nucleotide sequence ID" value="XM_030694981.2"/>
</dbReference>
<feature type="compositionally biased region" description="Basic and acidic residues" evidence="1">
    <location>
        <begin position="151"/>
        <end position="165"/>
    </location>
</feature>
<dbReference type="AlphaFoldDB" id="A0A8B8QUG5"/>
<dbReference type="Proteomes" id="UP000827889">
    <property type="component" value="Chromosome 8"/>
</dbReference>
<evidence type="ECO:0000256" key="1">
    <source>
        <dbReference type="SAM" id="MobiDB-lite"/>
    </source>
</evidence>
<proteinExistence type="predicted"/>
<dbReference type="PANTHER" id="PTHR47273">
    <property type="entry name" value="EXPRESSED PROTEIN"/>
    <property type="match status" value="1"/>
</dbReference>
<feature type="signal peptide" evidence="2">
    <location>
        <begin position="1"/>
        <end position="20"/>
    </location>
</feature>
<feature type="region of interest" description="Disordered" evidence="1">
    <location>
        <begin position="221"/>
        <end position="273"/>
    </location>
</feature>
<gene>
    <name evidence="4" type="primary">LOC115755540</name>
</gene>
<organism evidence="3 4">
    <name type="scientific">Rhodamnia argentea</name>
    <dbReference type="NCBI Taxonomy" id="178133"/>
    <lineage>
        <taxon>Eukaryota</taxon>
        <taxon>Viridiplantae</taxon>
        <taxon>Streptophyta</taxon>
        <taxon>Embryophyta</taxon>
        <taxon>Tracheophyta</taxon>
        <taxon>Spermatophyta</taxon>
        <taxon>Magnoliopsida</taxon>
        <taxon>eudicotyledons</taxon>
        <taxon>Gunneridae</taxon>
        <taxon>Pentapetalae</taxon>
        <taxon>rosids</taxon>
        <taxon>malvids</taxon>
        <taxon>Myrtales</taxon>
        <taxon>Myrtaceae</taxon>
        <taxon>Myrtoideae</taxon>
        <taxon>Myrteae</taxon>
        <taxon>Australasian group</taxon>
        <taxon>Rhodamnia</taxon>
    </lineage>
</organism>
<dbReference type="GeneID" id="115755540"/>
<name>A0A8B8QUG5_9MYRT</name>
<dbReference type="KEGG" id="rarg:115755540"/>
<keyword evidence="3" id="KW-1185">Reference proteome</keyword>
<feature type="region of interest" description="Disordered" evidence="1">
    <location>
        <begin position="300"/>
        <end position="327"/>
    </location>
</feature>
<dbReference type="Pfam" id="PF01190">
    <property type="entry name" value="Pollen_Ole_e_1"/>
    <property type="match status" value="1"/>
</dbReference>
<evidence type="ECO:0000256" key="2">
    <source>
        <dbReference type="SAM" id="SignalP"/>
    </source>
</evidence>
<feature type="compositionally biased region" description="Pro residues" evidence="1">
    <location>
        <begin position="167"/>
        <end position="189"/>
    </location>
</feature>
<evidence type="ECO:0000313" key="4">
    <source>
        <dbReference type="RefSeq" id="XP_030550841.2"/>
    </source>
</evidence>
<evidence type="ECO:0000313" key="3">
    <source>
        <dbReference type="Proteomes" id="UP000827889"/>
    </source>
</evidence>
<feature type="chain" id="PRO_5046646972" evidence="2">
    <location>
        <begin position="21"/>
        <end position="327"/>
    </location>
</feature>
<feature type="region of interest" description="Disordered" evidence="1">
    <location>
        <begin position="146"/>
        <end position="191"/>
    </location>
</feature>